<dbReference type="SUPFAM" id="SSF52540">
    <property type="entry name" value="P-loop containing nucleoside triphosphate hydrolases"/>
    <property type="match status" value="1"/>
</dbReference>
<evidence type="ECO:0000256" key="3">
    <source>
        <dbReference type="ARBA" id="ARBA00012054"/>
    </source>
</evidence>
<evidence type="ECO:0000256" key="2">
    <source>
        <dbReference type="ARBA" id="ARBA00008420"/>
    </source>
</evidence>
<evidence type="ECO:0000256" key="1">
    <source>
        <dbReference type="ARBA" id="ARBA00004761"/>
    </source>
</evidence>
<dbReference type="GO" id="GO:0005737">
    <property type="term" value="C:cytoplasm"/>
    <property type="evidence" value="ECO:0007669"/>
    <property type="project" value="TreeGrafter"/>
</dbReference>
<dbReference type="PANTHER" id="PTHR43442:SF3">
    <property type="entry name" value="GLUCONOKINASE-RELATED"/>
    <property type="match status" value="1"/>
</dbReference>
<keyword evidence="6 10" id="KW-0418">Kinase</keyword>
<dbReference type="EC" id="2.7.1.12" evidence="3 10"/>
<dbReference type="InterPro" id="IPR006001">
    <property type="entry name" value="Therm_gnt_kin"/>
</dbReference>
<keyword evidence="8" id="KW-0311">Gluconate utilization</keyword>
<dbReference type="Proteomes" id="UP000181942">
    <property type="component" value="Unassembled WGS sequence"/>
</dbReference>
<dbReference type="NCBIfam" id="TIGR01313">
    <property type="entry name" value="therm_gnt_kin"/>
    <property type="match status" value="1"/>
</dbReference>
<dbReference type="AlphaFoldDB" id="A0A1I1ZUR9"/>
<proteinExistence type="inferred from homology"/>
<dbReference type="CDD" id="cd02021">
    <property type="entry name" value="GntK"/>
    <property type="match status" value="1"/>
</dbReference>
<evidence type="ECO:0000256" key="8">
    <source>
        <dbReference type="ARBA" id="ARBA00023064"/>
    </source>
</evidence>
<comment type="catalytic activity">
    <reaction evidence="9 10">
        <text>D-gluconate + ATP = 6-phospho-D-gluconate + ADP + H(+)</text>
        <dbReference type="Rhea" id="RHEA:19433"/>
        <dbReference type="ChEBI" id="CHEBI:15378"/>
        <dbReference type="ChEBI" id="CHEBI:18391"/>
        <dbReference type="ChEBI" id="CHEBI:30616"/>
        <dbReference type="ChEBI" id="CHEBI:58759"/>
        <dbReference type="ChEBI" id="CHEBI:456216"/>
        <dbReference type="EC" id="2.7.1.12"/>
    </reaction>
</comment>
<accession>A0A1I1ZUR9</accession>
<evidence type="ECO:0000256" key="4">
    <source>
        <dbReference type="ARBA" id="ARBA00022679"/>
    </source>
</evidence>
<dbReference type="GO" id="GO:0019521">
    <property type="term" value="P:D-gluconate metabolic process"/>
    <property type="evidence" value="ECO:0007669"/>
    <property type="project" value="UniProtKB-KW"/>
</dbReference>
<keyword evidence="5 10" id="KW-0547">Nucleotide-binding</keyword>
<evidence type="ECO:0000256" key="10">
    <source>
        <dbReference type="RuleBase" id="RU363066"/>
    </source>
</evidence>
<dbReference type="GO" id="GO:0046316">
    <property type="term" value="F:gluconokinase activity"/>
    <property type="evidence" value="ECO:0007669"/>
    <property type="project" value="UniProtKB-EC"/>
</dbReference>
<dbReference type="EMBL" id="FONR01000001">
    <property type="protein sequence ID" value="SFE35451.1"/>
    <property type="molecule type" value="Genomic_DNA"/>
</dbReference>
<dbReference type="InterPro" id="IPR027417">
    <property type="entry name" value="P-loop_NTPase"/>
</dbReference>
<evidence type="ECO:0000256" key="7">
    <source>
        <dbReference type="ARBA" id="ARBA00022840"/>
    </source>
</evidence>
<evidence type="ECO:0000256" key="6">
    <source>
        <dbReference type="ARBA" id="ARBA00022777"/>
    </source>
</evidence>
<keyword evidence="7 10" id="KW-0067">ATP-binding</keyword>
<name>A0A1I1ZUR9_9ACTN</name>
<gene>
    <name evidence="11" type="ORF">SAMN02787118_101424</name>
</gene>
<dbReference type="PANTHER" id="PTHR43442">
    <property type="entry name" value="GLUCONOKINASE-RELATED"/>
    <property type="match status" value="1"/>
</dbReference>
<dbReference type="GO" id="GO:0005524">
    <property type="term" value="F:ATP binding"/>
    <property type="evidence" value="ECO:0007669"/>
    <property type="project" value="UniProtKB-KW"/>
</dbReference>
<dbReference type="Pfam" id="PF13671">
    <property type="entry name" value="AAA_33"/>
    <property type="match status" value="1"/>
</dbReference>
<dbReference type="OrthoDB" id="9795716at2"/>
<comment type="similarity">
    <text evidence="2 10">Belongs to the gluconokinase GntK/GntV family.</text>
</comment>
<keyword evidence="4 10" id="KW-0808">Transferase</keyword>
<dbReference type="Gene3D" id="3.40.50.300">
    <property type="entry name" value="P-loop containing nucleotide triphosphate hydrolases"/>
    <property type="match status" value="1"/>
</dbReference>
<dbReference type="RefSeq" id="WP_075025572.1">
    <property type="nucleotide sequence ID" value="NZ_FONR01000001.1"/>
</dbReference>
<comment type="pathway">
    <text evidence="1">Carbohydrate acid metabolism.</text>
</comment>
<evidence type="ECO:0000256" key="9">
    <source>
        <dbReference type="ARBA" id="ARBA00048090"/>
    </source>
</evidence>
<evidence type="ECO:0000256" key="5">
    <source>
        <dbReference type="ARBA" id="ARBA00022741"/>
    </source>
</evidence>
<sequence>MTGAGGSAGGGEGDGKRPPIIVVLGVSGSGKTTFGQAVAVDLGLAFVEGDDFHPAANIAKMTAGHALDDADRAPWLRALSDRIRRSAEAREGLVVACSALKRAYRDEFREAGGPALRYLYLALDRATARDRVSRRTGHFMPARLVDSQFETLEPLERDEPGMTLDATADLPMNLARVRAAVERCAGRPRP</sequence>
<reference evidence="11 12" key="1">
    <citation type="submission" date="2016-10" db="EMBL/GenBank/DDBJ databases">
        <authorList>
            <person name="de Groot N.N."/>
        </authorList>
    </citation>
    <scope>NUCLEOTIDE SEQUENCE [LARGE SCALE GENOMIC DNA]</scope>
    <source>
        <strain evidence="11 12">OK461</strain>
    </source>
</reference>
<evidence type="ECO:0000313" key="12">
    <source>
        <dbReference type="Proteomes" id="UP000181942"/>
    </source>
</evidence>
<dbReference type="FunFam" id="3.40.50.300:FF:000522">
    <property type="entry name" value="Gluconokinase"/>
    <property type="match status" value="1"/>
</dbReference>
<protein>
    <recommendedName>
        <fullName evidence="3 10">Gluconokinase</fullName>
        <ecNumber evidence="3 10">2.7.1.12</ecNumber>
    </recommendedName>
</protein>
<evidence type="ECO:0000313" key="11">
    <source>
        <dbReference type="EMBL" id="SFE35451.1"/>
    </source>
</evidence>
<organism evidence="11 12">
    <name type="scientific">Streptomyces mirabilis</name>
    <dbReference type="NCBI Taxonomy" id="68239"/>
    <lineage>
        <taxon>Bacteria</taxon>
        <taxon>Bacillati</taxon>
        <taxon>Actinomycetota</taxon>
        <taxon>Actinomycetes</taxon>
        <taxon>Kitasatosporales</taxon>
        <taxon>Streptomycetaceae</taxon>
        <taxon>Streptomyces</taxon>
    </lineage>
</organism>